<dbReference type="InterPro" id="IPR001680">
    <property type="entry name" value="WD40_rpt"/>
</dbReference>
<feature type="repeat" description="WD" evidence="3">
    <location>
        <begin position="56"/>
        <end position="97"/>
    </location>
</feature>
<evidence type="ECO:0000256" key="2">
    <source>
        <dbReference type="ARBA" id="ARBA00022737"/>
    </source>
</evidence>
<dbReference type="PRINTS" id="PR00320">
    <property type="entry name" value="GPROTEINBRPT"/>
</dbReference>
<dbReference type="InterPro" id="IPR036322">
    <property type="entry name" value="WD40_repeat_dom_sf"/>
</dbReference>
<dbReference type="EMBL" id="ML735742">
    <property type="protein sequence ID" value="KAE8417099.1"/>
    <property type="molecule type" value="Genomic_DNA"/>
</dbReference>
<evidence type="ECO:0000256" key="3">
    <source>
        <dbReference type="PROSITE-ProRule" id="PRU00221"/>
    </source>
</evidence>
<evidence type="ECO:0000313" key="5">
    <source>
        <dbReference type="Proteomes" id="UP000325395"/>
    </source>
</evidence>
<accession>A0ABQ6WJ45</accession>
<dbReference type="InterPro" id="IPR015943">
    <property type="entry name" value="WD40/YVTN_repeat-like_dom_sf"/>
</dbReference>
<gene>
    <name evidence="4" type="ORF">BDV36DRAFT_257866</name>
</gene>
<keyword evidence="2" id="KW-0677">Repeat</keyword>
<sequence length="333" mass="35759">MASSIPTEACEPTIHKTFPRDGLAVTACEMGTKYFVIAKESALYIFDFADNSLTTLQEKGNITWSLALREDKNLLITGGTEGELRIWNIETKSVMRSLKGHTATVRSLLIVDDTTLISGSRDSTICIWDLDSDATDPKLILKGHTKTVRCLKVHGGVLVSGGYDGEARVWDIHTGQCLHVLKGHKGALYDLCFDGSRIVTGSLDSTIRVWDPRSGACLGALSGHSGVVSRLLLREDTLIAADSSGLVKVWSLDKASGRTISEEKGGSVISLVADDENILIGNTSGSVYLVNHESGATKALLTGADAVWNVGFTPSNRPLAVYFEGGDTQLDIF</sequence>
<proteinExistence type="predicted"/>
<dbReference type="CDD" id="cd00200">
    <property type="entry name" value="WD40"/>
    <property type="match status" value="1"/>
</dbReference>
<dbReference type="PANTHER" id="PTHR22847">
    <property type="entry name" value="WD40 REPEAT PROTEIN"/>
    <property type="match status" value="1"/>
</dbReference>
<organism evidence="4 5">
    <name type="scientific">Aspergillus pseudocaelatus</name>
    <dbReference type="NCBI Taxonomy" id="1825620"/>
    <lineage>
        <taxon>Eukaryota</taxon>
        <taxon>Fungi</taxon>
        <taxon>Dikarya</taxon>
        <taxon>Ascomycota</taxon>
        <taxon>Pezizomycotina</taxon>
        <taxon>Eurotiomycetes</taxon>
        <taxon>Eurotiomycetidae</taxon>
        <taxon>Eurotiales</taxon>
        <taxon>Aspergillaceae</taxon>
        <taxon>Aspergillus</taxon>
        <taxon>Aspergillus subgen. Circumdati</taxon>
    </lineage>
</organism>
<keyword evidence="5" id="KW-1185">Reference proteome</keyword>
<feature type="repeat" description="WD" evidence="3">
    <location>
        <begin position="98"/>
        <end position="138"/>
    </location>
</feature>
<feature type="repeat" description="WD" evidence="3">
    <location>
        <begin position="181"/>
        <end position="220"/>
    </location>
</feature>
<dbReference type="Pfam" id="PF00400">
    <property type="entry name" value="WD40"/>
    <property type="match status" value="4"/>
</dbReference>
<reference evidence="4 5" key="1">
    <citation type="submission" date="2019-04" db="EMBL/GenBank/DDBJ databases">
        <authorList>
            <consortium name="DOE Joint Genome Institute"/>
            <person name="Mondo S."/>
            <person name="Kjaerbolling I."/>
            <person name="Vesth T."/>
            <person name="Frisvad J.C."/>
            <person name="Nybo J.L."/>
            <person name="Theobald S."/>
            <person name="Kildgaard S."/>
            <person name="Isbrandt T."/>
            <person name="Kuo A."/>
            <person name="Sato A."/>
            <person name="Lyhne E.K."/>
            <person name="Kogle M.E."/>
            <person name="Wiebenga A."/>
            <person name="Kun R.S."/>
            <person name="Lubbers R.J."/>
            <person name="Makela M.R."/>
            <person name="Barry K."/>
            <person name="Chovatia M."/>
            <person name="Clum A."/>
            <person name="Daum C."/>
            <person name="Haridas S."/>
            <person name="He G."/>
            <person name="LaButti K."/>
            <person name="Lipzen A."/>
            <person name="Riley R."/>
            <person name="Salamov A."/>
            <person name="Simmons B.A."/>
            <person name="Magnuson J.K."/>
            <person name="Henrissat B."/>
            <person name="Mortensen U.H."/>
            <person name="Larsen T.O."/>
            <person name="Devries R.P."/>
            <person name="Grigoriev I.V."/>
            <person name="Machida M."/>
            <person name="Baker S.E."/>
            <person name="Andersen M.R."/>
            <person name="Cantor M.N."/>
            <person name="Hua S.X."/>
        </authorList>
    </citation>
    <scope>NUCLEOTIDE SEQUENCE [LARGE SCALE GENOMIC DNA]</scope>
    <source>
        <strain evidence="4 5">CBS 117616</strain>
    </source>
</reference>
<dbReference type="PROSITE" id="PS50082">
    <property type="entry name" value="WD_REPEATS_2"/>
    <property type="match status" value="4"/>
</dbReference>
<evidence type="ECO:0000256" key="1">
    <source>
        <dbReference type="ARBA" id="ARBA00022574"/>
    </source>
</evidence>
<dbReference type="SUPFAM" id="SSF50978">
    <property type="entry name" value="WD40 repeat-like"/>
    <property type="match status" value="1"/>
</dbReference>
<dbReference type="PANTHER" id="PTHR22847:SF732">
    <property type="entry name" value="F-BOX DOMAIN-CONTAINING PROTEIN"/>
    <property type="match status" value="1"/>
</dbReference>
<dbReference type="PROSITE" id="PS50294">
    <property type="entry name" value="WD_REPEATS_REGION"/>
    <property type="match status" value="3"/>
</dbReference>
<evidence type="ECO:0000313" key="4">
    <source>
        <dbReference type="EMBL" id="KAE8417099.1"/>
    </source>
</evidence>
<keyword evidence="1 3" id="KW-0853">WD repeat</keyword>
<dbReference type="InterPro" id="IPR020472">
    <property type="entry name" value="WD40_PAC1"/>
</dbReference>
<dbReference type="Proteomes" id="UP000325395">
    <property type="component" value="Unassembled WGS sequence"/>
</dbReference>
<dbReference type="SMART" id="SM00320">
    <property type="entry name" value="WD40"/>
    <property type="match status" value="5"/>
</dbReference>
<dbReference type="InterPro" id="IPR019775">
    <property type="entry name" value="WD40_repeat_CS"/>
</dbReference>
<name>A0ABQ6WJ45_9EURO</name>
<protein>
    <submittedName>
        <fullName evidence="4">WD40-repeat-containing domain protein</fullName>
    </submittedName>
</protein>
<dbReference type="PROSITE" id="PS00678">
    <property type="entry name" value="WD_REPEATS_1"/>
    <property type="match status" value="2"/>
</dbReference>
<dbReference type="Gene3D" id="2.130.10.10">
    <property type="entry name" value="YVTN repeat-like/Quinoprotein amine dehydrogenase"/>
    <property type="match status" value="1"/>
</dbReference>
<feature type="repeat" description="WD" evidence="3">
    <location>
        <begin position="141"/>
        <end position="180"/>
    </location>
</feature>